<proteinExistence type="predicted"/>
<protein>
    <recommendedName>
        <fullName evidence="4">Lipoprotein</fullName>
    </recommendedName>
</protein>
<dbReference type="AlphaFoldDB" id="A0A3G9IVY6"/>
<evidence type="ECO:0008006" key="4">
    <source>
        <dbReference type="Google" id="ProtNLM"/>
    </source>
</evidence>
<name>A0A3G9IVY6_9BACL</name>
<feature type="chain" id="PRO_5038983267" description="Lipoprotein" evidence="1">
    <location>
        <begin position="23"/>
        <end position="275"/>
    </location>
</feature>
<organism evidence="2 3">
    <name type="scientific">Paenibacillus baekrokdamisoli</name>
    <dbReference type="NCBI Taxonomy" id="1712516"/>
    <lineage>
        <taxon>Bacteria</taxon>
        <taxon>Bacillati</taxon>
        <taxon>Bacillota</taxon>
        <taxon>Bacilli</taxon>
        <taxon>Bacillales</taxon>
        <taxon>Paenibacillaceae</taxon>
        <taxon>Paenibacillus</taxon>
    </lineage>
</organism>
<reference evidence="2 3" key="1">
    <citation type="submission" date="2018-11" db="EMBL/GenBank/DDBJ databases">
        <title>Complete genome sequence of Paenibacillus baekrokdamisoli strain KCTC 33723.</title>
        <authorList>
            <person name="Kang S.W."/>
            <person name="Lee K.C."/>
            <person name="Kim K.K."/>
            <person name="Kim J.S."/>
            <person name="Kim D.S."/>
            <person name="Ko S.H."/>
            <person name="Yang S.H."/>
            <person name="Lee J.S."/>
        </authorList>
    </citation>
    <scope>NUCLEOTIDE SEQUENCE [LARGE SCALE GENOMIC DNA]</scope>
    <source>
        <strain evidence="2 3">KCTC 33723</strain>
    </source>
</reference>
<sequence length="275" mass="30786">MFRKVIPLGGILLLGFSLLTGCQSSNNVRVDNPTVQNDNTTPTSALTKPNADLKQAVEAKATLREHVATAFQYLDNGDRMDNPDEFLEYVMGKLQTFLSLDESMQLNNDAFSKISKGIQIIEVPNGRFFSYRGQPIVFGDSAPSSYSLLQTFSGDHLLVFKIFTADTRQLLNAQVLGNNQFIVSGMDVERPRKAFFDVVSINKGKLTIEPGLAPYNDGTWNIESTSDLISRMDNELIETYATKVEKNNTIVSSSDQKELTLRWNEQMKKLEVLKK</sequence>
<dbReference type="KEGG" id="pbk:Back11_37970"/>
<dbReference type="EMBL" id="AP019308">
    <property type="protein sequence ID" value="BBH22452.1"/>
    <property type="molecule type" value="Genomic_DNA"/>
</dbReference>
<gene>
    <name evidence="2" type="ORF">Back11_37970</name>
</gene>
<keyword evidence="3" id="KW-1185">Reference proteome</keyword>
<feature type="signal peptide" evidence="1">
    <location>
        <begin position="1"/>
        <end position="22"/>
    </location>
</feature>
<keyword evidence="1" id="KW-0732">Signal</keyword>
<evidence type="ECO:0000313" key="2">
    <source>
        <dbReference type="EMBL" id="BBH22452.1"/>
    </source>
</evidence>
<dbReference type="Proteomes" id="UP000275368">
    <property type="component" value="Chromosome"/>
</dbReference>
<evidence type="ECO:0000256" key="1">
    <source>
        <dbReference type="SAM" id="SignalP"/>
    </source>
</evidence>
<accession>A0A3G9IVY6</accession>
<dbReference type="PROSITE" id="PS51257">
    <property type="entry name" value="PROKAR_LIPOPROTEIN"/>
    <property type="match status" value="1"/>
</dbReference>
<evidence type="ECO:0000313" key="3">
    <source>
        <dbReference type="Proteomes" id="UP000275368"/>
    </source>
</evidence>